<dbReference type="AlphaFoldDB" id="A0A7W9YHA8"/>
<evidence type="ECO:0000256" key="2">
    <source>
        <dbReference type="SAM" id="Phobius"/>
    </source>
</evidence>
<evidence type="ECO:0008006" key="5">
    <source>
        <dbReference type="Google" id="ProtNLM"/>
    </source>
</evidence>
<keyword evidence="2" id="KW-0472">Membrane</keyword>
<comment type="caution">
    <text evidence="3">The sequence shown here is derived from an EMBL/GenBank/DDBJ whole genome shotgun (WGS) entry which is preliminary data.</text>
</comment>
<keyword evidence="4" id="KW-1185">Reference proteome</keyword>
<feature type="transmembrane region" description="Helical" evidence="2">
    <location>
        <begin position="160"/>
        <end position="178"/>
    </location>
</feature>
<sequence>MATNFASAHAATAPLPHVIDPGLATAIVAAAFAAIAAWATYLWRTRAARTSTRNTVAAWCKRVAPRREPKNPQLLAEELATSRKLEQTRRNHDVQSRRAAADHRLALDTIDEDIADAREQRSLSALYRTASVSGARARMRAQINESAEARGLRVAAVRRWTLRVGIVITCAFGVWSTSGVHSGVTALLALEGGSVGWWAAWLVEPALTAVVALIIVVRSVLRASGGDTDTRATRIMWGALSLSVVLNAAGDWPTEFSAATVGALVAHSVGPVGAAGTAHLISIIDDYVACARPWDDAPSVEQIELGCPVQSKDVPPADAENSSRAGVLATEVPVGDLPGWEPWDGPDPEGDAFWEAITEPAPQRPSEGSGAPVRSSFPQPHDPFLDAVDECRFAIVTTGRPISERKLADKYRKPDGAPMGRRWARRVRARAAVEATELCGGSRLPGDVKDSTCLPKAEHAAADRA</sequence>
<feature type="transmembrane region" description="Helical" evidence="2">
    <location>
        <begin position="198"/>
        <end position="221"/>
    </location>
</feature>
<accession>A0A7W9YHA8</accession>
<evidence type="ECO:0000313" key="3">
    <source>
        <dbReference type="EMBL" id="MBB6172123.1"/>
    </source>
</evidence>
<evidence type="ECO:0000256" key="1">
    <source>
        <dbReference type="SAM" id="MobiDB-lite"/>
    </source>
</evidence>
<reference evidence="3 4" key="1">
    <citation type="submission" date="2020-08" db="EMBL/GenBank/DDBJ databases">
        <title>Sequencing the genomes of 1000 actinobacteria strains.</title>
        <authorList>
            <person name="Klenk H.-P."/>
        </authorList>
    </citation>
    <scope>NUCLEOTIDE SEQUENCE [LARGE SCALE GENOMIC DNA]</scope>
    <source>
        <strain evidence="3 4">DSM 46659</strain>
    </source>
</reference>
<protein>
    <recommendedName>
        <fullName evidence="5">DUF2637 domain-containing protein</fullName>
    </recommendedName>
</protein>
<dbReference type="EMBL" id="JACHDS010000001">
    <property type="protein sequence ID" value="MBB6172123.1"/>
    <property type="molecule type" value="Genomic_DNA"/>
</dbReference>
<feature type="transmembrane region" description="Helical" evidence="2">
    <location>
        <begin position="23"/>
        <end position="43"/>
    </location>
</feature>
<gene>
    <name evidence="3" type="ORF">HNR23_002183</name>
</gene>
<organism evidence="3 4">
    <name type="scientific">Nocardiopsis mwathae</name>
    <dbReference type="NCBI Taxonomy" id="1472723"/>
    <lineage>
        <taxon>Bacteria</taxon>
        <taxon>Bacillati</taxon>
        <taxon>Actinomycetota</taxon>
        <taxon>Actinomycetes</taxon>
        <taxon>Streptosporangiales</taxon>
        <taxon>Nocardiopsidaceae</taxon>
        <taxon>Nocardiopsis</taxon>
    </lineage>
</organism>
<keyword evidence="2" id="KW-1133">Transmembrane helix</keyword>
<proteinExistence type="predicted"/>
<dbReference type="Proteomes" id="UP000546642">
    <property type="component" value="Unassembled WGS sequence"/>
</dbReference>
<evidence type="ECO:0000313" key="4">
    <source>
        <dbReference type="Proteomes" id="UP000546642"/>
    </source>
</evidence>
<keyword evidence="2" id="KW-0812">Transmembrane</keyword>
<feature type="region of interest" description="Disordered" evidence="1">
    <location>
        <begin position="360"/>
        <end position="379"/>
    </location>
</feature>
<name>A0A7W9YHA8_9ACTN</name>